<dbReference type="EMBL" id="JACJQU010000024">
    <property type="protein sequence ID" value="MBD2296477.1"/>
    <property type="molecule type" value="Genomic_DNA"/>
</dbReference>
<name>A0A926WLS4_9NOST</name>
<dbReference type="GO" id="GO:0004713">
    <property type="term" value="F:protein tyrosine kinase activity"/>
    <property type="evidence" value="ECO:0007669"/>
    <property type="project" value="TreeGrafter"/>
</dbReference>
<sequence>MNTRYYSQQNLLEANDNQHQYMPLIYTVEPEENNEGGLNLGELLSVIHRRIIVIGVGTTTIIAAALAWALITPPTYVAKFEILTEPVTAEDKVTRDDRAKGYETSNTIDETKLKILASPKLMSPIIQQVKNHYPDSKEPQLNIKLVPNTQILEVSYQDTNPEKVLFVLNKVSEAYLKYSLEERQTETQLGIKFVEDQLPRLLQQVENLQSQLQIFRQQYGLINAEIQSQQLAGQYYQIVQNRLDTETQLAKAQTSYNSLQKQLRLETDEAEAISSLSESPGYQKLLNQLQDIEVQIAGKSVDYTENNPSLQKLLIQRQNLLDIVAKEKQRILGSQWSNTTMNSLDSAAPNSARLRAIQKFLDVDKEIQVLTTQIQSLRQSESALKQQVQRFPALIRQKDDLARKLKIAVDNLNHFLAERERLRIDSAQKQAPWQVLTPPTKPENLAPSPTLNLILGTALGLLLSTGYALLIDKFNNVFYNLEEVKEKTKLPILGFIPHIRLGKDGKLRNKHDISNVCESFRSIYTNIFLLNNENSIRSLVIISAAPGDGKSIIALHLAQTAAAMGKRVLLVDANLRKPTIHTMLDLPNTKGLSNLISEELNFENVIHRLNNYIRDQNYSLEKAISKDVRELRPQHNLFVLTAGQISSNPTILLSSPQMAALAAKFRESFDLIIYDTSHLLGFTDTSLLTRHTDASILSMGIGKTNRSVVAKVLEQFNLYSCSILGVIAVDIQGTLRK</sequence>
<reference evidence="6" key="1">
    <citation type="journal article" date="2020" name="ISME J.">
        <title>Comparative genomics reveals insights into cyanobacterial evolution and habitat adaptation.</title>
        <authorList>
            <person name="Chen M.Y."/>
            <person name="Teng W.K."/>
            <person name="Zhao L."/>
            <person name="Hu C.X."/>
            <person name="Zhou Y.K."/>
            <person name="Han B.P."/>
            <person name="Song L.R."/>
            <person name="Shu W.S."/>
        </authorList>
    </citation>
    <scope>NUCLEOTIDE SEQUENCE [LARGE SCALE GENOMIC DNA]</scope>
    <source>
        <strain evidence="6">FACHB-251</strain>
    </source>
</reference>
<keyword evidence="3" id="KW-0175">Coiled coil</keyword>
<feature type="coiled-coil region" evidence="3">
    <location>
        <begin position="191"/>
        <end position="218"/>
    </location>
</feature>
<accession>A0A926WLS4</accession>
<evidence type="ECO:0000256" key="1">
    <source>
        <dbReference type="ARBA" id="ARBA00022741"/>
    </source>
</evidence>
<dbReference type="PANTHER" id="PTHR32309">
    <property type="entry name" value="TYROSINE-PROTEIN KINASE"/>
    <property type="match status" value="1"/>
</dbReference>
<dbReference type="SUPFAM" id="SSF52540">
    <property type="entry name" value="P-loop containing nucleoside triphosphate hydrolases"/>
    <property type="match status" value="1"/>
</dbReference>
<feature type="coiled-coil region" evidence="3">
    <location>
        <begin position="242"/>
        <end position="269"/>
    </location>
</feature>
<dbReference type="InterPro" id="IPR027417">
    <property type="entry name" value="P-loop_NTPase"/>
</dbReference>
<keyword evidence="2" id="KW-0067">ATP-binding</keyword>
<dbReference type="AlphaFoldDB" id="A0A926WLS4"/>
<keyword evidence="1" id="KW-0547">Nucleotide-binding</keyword>
<dbReference type="PANTHER" id="PTHR32309:SF13">
    <property type="entry name" value="FERRIC ENTEROBACTIN TRANSPORT PROTEIN FEPE"/>
    <property type="match status" value="1"/>
</dbReference>
<evidence type="ECO:0000313" key="5">
    <source>
        <dbReference type="EMBL" id="MBD2296477.1"/>
    </source>
</evidence>
<gene>
    <name evidence="5" type="ORF">H6G06_24115</name>
</gene>
<dbReference type="Gene3D" id="3.40.50.300">
    <property type="entry name" value="P-loop containing nucleotide triphosphate hydrolases"/>
    <property type="match status" value="1"/>
</dbReference>
<evidence type="ECO:0000256" key="3">
    <source>
        <dbReference type="SAM" id="Coils"/>
    </source>
</evidence>
<keyword evidence="4" id="KW-0472">Membrane</keyword>
<proteinExistence type="predicted"/>
<comment type="caution">
    <text evidence="5">The sequence shown here is derived from an EMBL/GenBank/DDBJ whole genome shotgun (WGS) entry which is preliminary data.</text>
</comment>
<feature type="transmembrane region" description="Helical" evidence="4">
    <location>
        <begin position="51"/>
        <end position="71"/>
    </location>
</feature>
<evidence type="ECO:0000256" key="4">
    <source>
        <dbReference type="SAM" id="Phobius"/>
    </source>
</evidence>
<dbReference type="CDD" id="cd05387">
    <property type="entry name" value="BY-kinase"/>
    <property type="match status" value="1"/>
</dbReference>
<dbReference type="InterPro" id="IPR050445">
    <property type="entry name" value="Bact_polysacc_biosynth/exp"/>
</dbReference>
<evidence type="ECO:0000313" key="6">
    <source>
        <dbReference type="Proteomes" id="UP000662185"/>
    </source>
</evidence>
<keyword evidence="4" id="KW-0812">Transmembrane</keyword>
<dbReference type="InterPro" id="IPR005702">
    <property type="entry name" value="Wzc-like_C"/>
</dbReference>
<dbReference type="Proteomes" id="UP000662185">
    <property type="component" value="Unassembled WGS sequence"/>
</dbReference>
<keyword evidence="6" id="KW-1185">Reference proteome</keyword>
<evidence type="ECO:0000256" key="2">
    <source>
        <dbReference type="ARBA" id="ARBA00022840"/>
    </source>
</evidence>
<organism evidence="5 6">
    <name type="scientific">Anabaena sphaerica FACHB-251</name>
    <dbReference type="NCBI Taxonomy" id="2692883"/>
    <lineage>
        <taxon>Bacteria</taxon>
        <taxon>Bacillati</taxon>
        <taxon>Cyanobacteriota</taxon>
        <taxon>Cyanophyceae</taxon>
        <taxon>Nostocales</taxon>
        <taxon>Nostocaceae</taxon>
        <taxon>Anabaena</taxon>
    </lineage>
</organism>
<protein>
    <submittedName>
        <fullName evidence="5">Polysaccharide biosynthesis tyrosine autokinase</fullName>
    </submittedName>
</protein>
<dbReference type="GO" id="GO:0005886">
    <property type="term" value="C:plasma membrane"/>
    <property type="evidence" value="ECO:0007669"/>
    <property type="project" value="TreeGrafter"/>
</dbReference>
<keyword evidence="4" id="KW-1133">Transmembrane helix</keyword>